<dbReference type="Gene3D" id="3.40.50.300">
    <property type="entry name" value="P-loop containing nucleotide triphosphate hydrolases"/>
    <property type="match status" value="1"/>
</dbReference>
<protein>
    <submittedName>
        <fullName evidence="3">Septum site-determining protein minD</fullName>
    </submittedName>
</protein>
<dbReference type="SUPFAM" id="SSF52540">
    <property type="entry name" value="P-loop containing nucleoside triphosphate hydrolases"/>
    <property type="match status" value="1"/>
</dbReference>
<dbReference type="InterPro" id="IPR027417">
    <property type="entry name" value="P-loop_NTPase"/>
</dbReference>
<dbReference type="PANTHER" id="PTHR43384">
    <property type="entry name" value="SEPTUM SITE-DETERMINING PROTEIN MIND HOMOLOG, CHLOROPLASTIC-RELATED"/>
    <property type="match status" value="1"/>
</dbReference>
<dbReference type="AlphaFoldDB" id="A0A5A7Q8E9"/>
<accession>A0A5A7Q8E9</accession>
<keyword evidence="4" id="KW-1185">Reference proteome</keyword>
<dbReference type="GO" id="GO:0016887">
    <property type="term" value="F:ATP hydrolysis activity"/>
    <property type="evidence" value="ECO:0007669"/>
    <property type="project" value="TreeGrafter"/>
</dbReference>
<keyword evidence="1" id="KW-0547">Nucleotide-binding</keyword>
<evidence type="ECO:0000313" key="4">
    <source>
        <dbReference type="Proteomes" id="UP000325081"/>
    </source>
</evidence>
<organism evidence="3 4">
    <name type="scientific">Striga asiatica</name>
    <name type="common">Asiatic witchweed</name>
    <name type="synonym">Buchnera asiatica</name>
    <dbReference type="NCBI Taxonomy" id="4170"/>
    <lineage>
        <taxon>Eukaryota</taxon>
        <taxon>Viridiplantae</taxon>
        <taxon>Streptophyta</taxon>
        <taxon>Embryophyta</taxon>
        <taxon>Tracheophyta</taxon>
        <taxon>Spermatophyta</taxon>
        <taxon>Magnoliopsida</taxon>
        <taxon>eudicotyledons</taxon>
        <taxon>Gunneridae</taxon>
        <taxon>Pentapetalae</taxon>
        <taxon>asterids</taxon>
        <taxon>lamiids</taxon>
        <taxon>Lamiales</taxon>
        <taxon>Orobanchaceae</taxon>
        <taxon>Buchnereae</taxon>
        <taxon>Striga</taxon>
    </lineage>
</organism>
<proteinExistence type="predicted"/>
<dbReference type="OrthoDB" id="10607261at2759"/>
<dbReference type="GO" id="GO:0005829">
    <property type="term" value="C:cytosol"/>
    <property type="evidence" value="ECO:0007669"/>
    <property type="project" value="TreeGrafter"/>
</dbReference>
<gene>
    <name evidence="3" type="ORF">STAS_17894</name>
</gene>
<comment type="caution">
    <text evidence="3">The sequence shown here is derived from an EMBL/GenBank/DDBJ whole genome shotgun (WGS) entry which is preliminary data.</text>
</comment>
<evidence type="ECO:0000256" key="2">
    <source>
        <dbReference type="ARBA" id="ARBA00022840"/>
    </source>
</evidence>
<name>A0A5A7Q8E9_STRAF</name>
<dbReference type="InterPro" id="IPR050625">
    <property type="entry name" value="ParA/MinD_ATPase"/>
</dbReference>
<dbReference type="PANTHER" id="PTHR43384:SF6">
    <property type="entry name" value="SEPTUM SITE-DETERMINING PROTEIN MIND HOMOLOG, CHLOROPLASTIC"/>
    <property type="match status" value="1"/>
</dbReference>
<sequence length="121" mass="13053">MRYVFCGYIDFDSIKSSLLNPPVNTTAKPSLPHLIPKNLLRRSTKTLAAAPSEPSSTIVSCSSPTRPPRVEFITSGKGGKTSTTAQIGLSLARLGFFVVAIDADIGHRNLDLLLSLENRVK</sequence>
<keyword evidence="2" id="KW-0067">ATP-binding</keyword>
<dbReference type="EMBL" id="BKCP01006071">
    <property type="protein sequence ID" value="GER41186.1"/>
    <property type="molecule type" value="Genomic_DNA"/>
</dbReference>
<dbReference type="GO" id="GO:0051782">
    <property type="term" value="P:negative regulation of cell division"/>
    <property type="evidence" value="ECO:0007669"/>
    <property type="project" value="TreeGrafter"/>
</dbReference>
<dbReference type="Proteomes" id="UP000325081">
    <property type="component" value="Unassembled WGS sequence"/>
</dbReference>
<evidence type="ECO:0000313" key="3">
    <source>
        <dbReference type="EMBL" id="GER41186.1"/>
    </source>
</evidence>
<dbReference type="GO" id="GO:0005524">
    <property type="term" value="F:ATP binding"/>
    <property type="evidence" value="ECO:0007669"/>
    <property type="project" value="UniProtKB-KW"/>
</dbReference>
<dbReference type="GO" id="GO:0009898">
    <property type="term" value="C:cytoplasmic side of plasma membrane"/>
    <property type="evidence" value="ECO:0007669"/>
    <property type="project" value="TreeGrafter"/>
</dbReference>
<reference evidence="4" key="1">
    <citation type="journal article" date="2019" name="Curr. Biol.">
        <title>Genome Sequence of Striga asiatica Provides Insight into the Evolution of Plant Parasitism.</title>
        <authorList>
            <person name="Yoshida S."/>
            <person name="Kim S."/>
            <person name="Wafula E.K."/>
            <person name="Tanskanen J."/>
            <person name="Kim Y.M."/>
            <person name="Honaas L."/>
            <person name="Yang Z."/>
            <person name="Spallek T."/>
            <person name="Conn C.E."/>
            <person name="Ichihashi Y."/>
            <person name="Cheong K."/>
            <person name="Cui S."/>
            <person name="Der J.P."/>
            <person name="Gundlach H."/>
            <person name="Jiao Y."/>
            <person name="Hori C."/>
            <person name="Ishida J.K."/>
            <person name="Kasahara H."/>
            <person name="Kiba T."/>
            <person name="Kim M.S."/>
            <person name="Koo N."/>
            <person name="Laohavisit A."/>
            <person name="Lee Y.H."/>
            <person name="Lumba S."/>
            <person name="McCourt P."/>
            <person name="Mortimer J.C."/>
            <person name="Mutuku J.M."/>
            <person name="Nomura T."/>
            <person name="Sasaki-Sekimoto Y."/>
            <person name="Seto Y."/>
            <person name="Wang Y."/>
            <person name="Wakatake T."/>
            <person name="Sakakibara H."/>
            <person name="Demura T."/>
            <person name="Yamaguchi S."/>
            <person name="Yoneyama K."/>
            <person name="Manabe R.I."/>
            <person name="Nelson D.C."/>
            <person name="Schulman A.H."/>
            <person name="Timko M.P."/>
            <person name="dePamphilis C.W."/>
            <person name="Choi D."/>
            <person name="Shirasu K."/>
        </authorList>
    </citation>
    <scope>NUCLEOTIDE SEQUENCE [LARGE SCALE GENOMIC DNA]</scope>
    <source>
        <strain evidence="4">cv. UVA1</strain>
    </source>
</reference>
<evidence type="ECO:0000256" key="1">
    <source>
        <dbReference type="ARBA" id="ARBA00022741"/>
    </source>
</evidence>